<dbReference type="eggNOG" id="ENOG502S3WN">
    <property type="taxonomic scope" value="Eukaryota"/>
</dbReference>
<dbReference type="Pfam" id="PF12138">
    <property type="entry name" value="Spherulin4"/>
    <property type="match status" value="2"/>
</dbReference>
<gene>
    <name evidence="1" type="ORF">PFICI_04432</name>
</gene>
<dbReference type="InterPro" id="IPR021986">
    <property type="entry name" value="Spherulin4"/>
</dbReference>
<keyword evidence="2" id="KW-1185">Reference proteome</keyword>
<dbReference type="GeneID" id="19269445"/>
<evidence type="ECO:0000313" key="1">
    <source>
        <dbReference type="EMBL" id="ETS82556.1"/>
    </source>
</evidence>
<dbReference type="InParanoid" id="W3XBJ1"/>
<proteinExistence type="predicted"/>
<sequence>MHGIFVDESPHAWSSAAFAYSETVDLAIKNAAGLAGPRLVIHNAGIVPDTRFLAGANIDASIVSSQTYADWQSSGPASVAALGTSHLGVMLNSVPIMTKTALASFVSSVNNVAQYIYITNLSSNIYGSFGSDWFDFVVVTGTSTSTTASASSLTSTSAMASMTIVVPLYIYPIADISWAKLFTAIELRLDVSFIVVINPNSGPGSGTAPDYYYGPAIAKLNTYANVQTVGYVRTDYTRRDIDAVIADVETYAGWSSISSTYTMHGIFFDEAPYEFNQDSVTYMETIDALVKSSTGLKGAKTVIHNPGTIVDPAYLVDTNLDFTFVFEHDYDTWMNSQAAAVAALPAARGKYALMVNSVPTMTTTQLRSFVASLSTVSQYIFLTDLEVDIYESWGTDWLSFVAVANT</sequence>
<evidence type="ECO:0000313" key="2">
    <source>
        <dbReference type="Proteomes" id="UP000030651"/>
    </source>
</evidence>
<organism evidence="1 2">
    <name type="scientific">Pestalotiopsis fici (strain W106-1 / CGMCC3.15140)</name>
    <dbReference type="NCBI Taxonomy" id="1229662"/>
    <lineage>
        <taxon>Eukaryota</taxon>
        <taxon>Fungi</taxon>
        <taxon>Dikarya</taxon>
        <taxon>Ascomycota</taxon>
        <taxon>Pezizomycotina</taxon>
        <taxon>Sordariomycetes</taxon>
        <taxon>Xylariomycetidae</taxon>
        <taxon>Amphisphaeriales</taxon>
        <taxon>Sporocadaceae</taxon>
        <taxon>Pestalotiopsis</taxon>
    </lineage>
</organism>
<dbReference type="Proteomes" id="UP000030651">
    <property type="component" value="Unassembled WGS sequence"/>
</dbReference>
<name>W3XBJ1_PESFW</name>
<dbReference type="AlphaFoldDB" id="W3XBJ1"/>
<dbReference type="RefSeq" id="XP_007831204.1">
    <property type="nucleotide sequence ID" value="XM_007833013.1"/>
</dbReference>
<protein>
    <submittedName>
        <fullName evidence="1">Uncharacterized protein</fullName>
    </submittedName>
</protein>
<dbReference type="KEGG" id="pfy:PFICI_04432"/>
<dbReference type="EMBL" id="KI912111">
    <property type="protein sequence ID" value="ETS82556.1"/>
    <property type="molecule type" value="Genomic_DNA"/>
</dbReference>
<reference evidence="2" key="1">
    <citation type="journal article" date="2015" name="BMC Genomics">
        <title>Genomic and transcriptomic analysis of the endophytic fungus Pestalotiopsis fici reveals its lifestyle and high potential for synthesis of natural products.</title>
        <authorList>
            <person name="Wang X."/>
            <person name="Zhang X."/>
            <person name="Liu L."/>
            <person name="Xiang M."/>
            <person name="Wang W."/>
            <person name="Sun X."/>
            <person name="Che Y."/>
            <person name="Guo L."/>
            <person name="Liu G."/>
            <person name="Guo L."/>
            <person name="Wang C."/>
            <person name="Yin W.B."/>
            <person name="Stadler M."/>
            <person name="Zhang X."/>
            <person name="Liu X."/>
        </authorList>
    </citation>
    <scope>NUCLEOTIDE SEQUENCE [LARGE SCALE GENOMIC DNA]</scope>
    <source>
        <strain evidence="2">W106-1 / CGMCC3.15140</strain>
    </source>
</reference>
<dbReference type="PANTHER" id="PTHR35040:SF9">
    <property type="entry name" value="4-LIKE CELL SURFACE PROTEIN, PUTATIVE (AFU_ORTHOLOGUE AFUA_4G14080)-RELATED"/>
    <property type="match status" value="1"/>
</dbReference>
<dbReference type="PANTHER" id="PTHR35040">
    <property type="match status" value="1"/>
</dbReference>
<dbReference type="HOGENOM" id="CLU_678108_0_0_1"/>
<dbReference type="OrthoDB" id="5342184at2759"/>
<accession>W3XBJ1</accession>